<dbReference type="KEGG" id="dfa:DFA_02453"/>
<feature type="chain" id="PRO_5003313460" description="F-box domain-containing protein" evidence="1">
    <location>
        <begin position="22"/>
        <end position="641"/>
    </location>
</feature>
<evidence type="ECO:0000313" key="2">
    <source>
        <dbReference type="EMBL" id="EGG19205.1"/>
    </source>
</evidence>
<keyword evidence="1" id="KW-0732">Signal</keyword>
<dbReference type="AlphaFoldDB" id="F4PZH6"/>
<sequence>MTNLLSLSNLLLLHIISDIDSNVDIICLLLTCKKLYNNRSGLRRSIQFKSIQVIDESNKGDISEQFKATATRFNLLSFKDILENSISDHQVIDHFEQGQQYLQKNNNNNNCPQWIKDRISTLNRVDKSSITTALVSRYDEFAKSLQDLSSSSIETLFINQRFNSIVDLASISQLLPNLQRLAVRSSGLKLGPHPHLTLKSLRLDIGVGKPYPLIDLGLDKFVSLTELSFKSNCVVGIAKGLLPSSLTSLTLRLQEIPPRDTFLSLTLLVKLKIYLEHARIVDKTKEAFINLESLCHLKTLKFRNYIHEKNYYSIEITVPPSIKILSLSSDCVRVPQRCVLPQLEKLVVYQGLLIDERVSLSSCPKIKKLFIYWDKVMPSNFNMIIPETVERLSIEKFICDQDILGQVVLPPSLTHLTINGDYEPVNLPQSVIKLKQMFDKDAISRSAQLGHLKKLVWIPGTNCTNLPFTSPPNLETLNLFGIEGDYIIDHVPPTIKYLSIPLTKSFDDDSIFSITSRIPIPIPSQQPSQQPPQQQLWLPSNTTHLSCLICHDENSDVAFRLDEVINHTNVRYLTITYETTLQFSIHRLDNENKNVLILETNTLQGGIITQRKSIDSQQQQYDPIYLYLEYQKNHNLLLSLH</sequence>
<evidence type="ECO:0000313" key="3">
    <source>
        <dbReference type="Proteomes" id="UP000007797"/>
    </source>
</evidence>
<dbReference type="EMBL" id="GL883016">
    <property type="protein sequence ID" value="EGG19205.1"/>
    <property type="molecule type" value="Genomic_DNA"/>
</dbReference>
<protein>
    <recommendedName>
        <fullName evidence="4">F-box domain-containing protein</fullName>
    </recommendedName>
</protein>
<feature type="signal peptide" evidence="1">
    <location>
        <begin position="1"/>
        <end position="21"/>
    </location>
</feature>
<keyword evidence="3" id="KW-1185">Reference proteome</keyword>
<evidence type="ECO:0000256" key="1">
    <source>
        <dbReference type="SAM" id="SignalP"/>
    </source>
</evidence>
<proteinExistence type="predicted"/>
<dbReference type="Proteomes" id="UP000007797">
    <property type="component" value="Unassembled WGS sequence"/>
</dbReference>
<name>F4PZH6_CACFS</name>
<dbReference type="RefSeq" id="XP_004366838.1">
    <property type="nucleotide sequence ID" value="XM_004366781.1"/>
</dbReference>
<gene>
    <name evidence="2" type="ORF">DFA_02453</name>
</gene>
<accession>F4PZH6</accession>
<dbReference type="GeneID" id="14871164"/>
<dbReference type="SUPFAM" id="SSF52058">
    <property type="entry name" value="L domain-like"/>
    <property type="match status" value="1"/>
</dbReference>
<evidence type="ECO:0008006" key="4">
    <source>
        <dbReference type="Google" id="ProtNLM"/>
    </source>
</evidence>
<reference evidence="3" key="1">
    <citation type="journal article" date="2011" name="Genome Res.">
        <title>Phylogeny-wide analysis of social amoeba genomes highlights ancient origins for complex intercellular communication.</title>
        <authorList>
            <person name="Heidel A.J."/>
            <person name="Lawal H.M."/>
            <person name="Felder M."/>
            <person name="Schilde C."/>
            <person name="Helps N.R."/>
            <person name="Tunggal B."/>
            <person name="Rivero F."/>
            <person name="John U."/>
            <person name="Schleicher M."/>
            <person name="Eichinger L."/>
            <person name="Platzer M."/>
            <person name="Noegel A.A."/>
            <person name="Schaap P."/>
            <person name="Gloeckner G."/>
        </authorList>
    </citation>
    <scope>NUCLEOTIDE SEQUENCE [LARGE SCALE GENOMIC DNA]</scope>
    <source>
        <strain evidence="3">SH3</strain>
    </source>
</reference>
<organism evidence="2 3">
    <name type="scientific">Cavenderia fasciculata</name>
    <name type="common">Slime mold</name>
    <name type="synonym">Dictyostelium fasciculatum</name>
    <dbReference type="NCBI Taxonomy" id="261658"/>
    <lineage>
        <taxon>Eukaryota</taxon>
        <taxon>Amoebozoa</taxon>
        <taxon>Evosea</taxon>
        <taxon>Eumycetozoa</taxon>
        <taxon>Dictyostelia</taxon>
        <taxon>Acytosteliales</taxon>
        <taxon>Cavenderiaceae</taxon>
        <taxon>Cavenderia</taxon>
    </lineage>
</organism>